<comment type="subcellular location">
    <subcellularLocation>
        <location evidence="1 2">Nucleus</location>
    </subcellularLocation>
</comment>
<dbReference type="PROSITE" id="PS50071">
    <property type="entry name" value="HOMEOBOX_2"/>
    <property type="match status" value="1"/>
</dbReference>
<keyword evidence="1 2" id="KW-0371">Homeobox</keyword>
<accession>A0AAV5AB60</accession>
<feature type="region of interest" description="Disordered" evidence="3">
    <location>
        <begin position="307"/>
        <end position="410"/>
    </location>
</feature>
<dbReference type="InterPro" id="IPR001356">
    <property type="entry name" value="HD"/>
</dbReference>
<keyword evidence="6" id="KW-1185">Reference proteome</keyword>
<evidence type="ECO:0000256" key="1">
    <source>
        <dbReference type="PROSITE-ProRule" id="PRU00108"/>
    </source>
</evidence>
<proteinExistence type="predicted"/>
<evidence type="ECO:0000256" key="2">
    <source>
        <dbReference type="RuleBase" id="RU000682"/>
    </source>
</evidence>
<dbReference type="Gene3D" id="1.10.10.60">
    <property type="entry name" value="Homeodomain-like"/>
    <property type="match status" value="1"/>
</dbReference>
<evidence type="ECO:0000313" key="6">
    <source>
        <dbReference type="Proteomes" id="UP001050691"/>
    </source>
</evidence>
<dbReference type="SMART" id="SM00389">
    <property type="entry name" value="HOX"/>
    <property type="match status" value="1"/>
</dbReference>
<organism evidence="5 6">
    <name type="scientific">Clathrus columnatus</name>
    <dbReference type="NCBI Taxonomy" id="1419009"/>
    <lineage>
        <taxon>Eukaryota</taxon>
        <taxon>Fungi</taxon>
        <taxon>Dikarya</taxon>
        <taxon>Basidiomycota</taxon>
        <taxon>Agaricomycotina</taxon>
        <taxon>Agaricomycetes</taxon>
        <taxon>Phallomycetidae</taxon>
        <taxon>Phallales</taxon>
        <taxon>Clathraceae</taxon>
        <taxon>Clathrus</taxon>
    </lineage>
</organism>
<dbReference type="GO" id="GO:0005634">
    <property type="term" value="C:nucleus"/>
    <property type="evidence" value="ECO:0007669"/>
    <property type="project" value="UniProtKB-SubCell"/>
</dbReference>
<dbReference type="GO" id="GO:0003677">
    <property type="term" value="F:DNA binding"/>
    <property type="evidence" value="ECO:0007669"/>
    <property type="project" value="UniProtKB-UniRule"/>
</dbReference>
<dbReference type="InterPro" id="IPR009057">
    <property type="entry name" value="Homeodomain-like_sf"/>
</dbReference>
<feature type="compositionally biased region" description="Low complexity" evidence="3">
    <location>
        <begin position="369"/>
        <end position="398"/>
    </location>
</feature>
<evidence type="ECO:0000313" key="5">
    <source>
        <dbReference type="EMBL" id="GJJ09711.1"/>
    </source>
</evidence>
<comment type="caution">
    <text evidence="5">The sequence shown here is derived from an EMBL/GenBank/DDBJ whole genome shotgun (WGS) entry which is preliminary data.</text>
</comment>
<dbReference type="AlphaFoldDB" id="A0AAV5AB60"/>
<reference evidence="5" key="1">
    <citation type="submission" date="2021-10" db="EMBL/GenBank/DDBJ databases">
        <title>De novo Genome Assembly of Clathrus columnatus (Basidiomycota, Fungi) Using Illumina and Nanopore Sequence Data.</title>
        <authorList>
            <person name="Ogiso-Tanaka E."/>
            <person name="Itagaki H."/>
            <person name="Hosoya T."/>
            <person name="Hosaka K."/>
        </authorList>
    </citation>
    <scope>NUCLEOTIDE SEQUENCE</scope>
    <source>
        <strain evidence="5">MO-923</strain>
    </source>
</reference>
<feature type="domain" description="Homeobox" evidence="4">
    <location>
        <begin position="166"/>
        <end position="209"/>
    </location>
</feature>
<dbReference type="Proteomes" id="UP001050691">
    <property type="component" value="Unassembled WGS sequence"/>
</dbReference>
<evidence type="ECO:0000259" key="4">
    <source>
        <dbReference type="PROSITE" id="PS50071"/>
    </source>
</evidence>
<keyword evidence="1 2" id="KW-0238">DNA-binding</keyword>
<dbReference type="EMBL" id="BPWL01000004">
    <property type="protein sequence ID" value="GJJ09711.1"/>
    <property type="molecule type" value="Genomic_DNA"/>
</dbReference>
<gene>
    <name evidence="5" type="ORF">Clacol_003935</name>
</gene>
<feature type="compositionally biased region" description="Polar residues" evidence="3">
    <location>
        <begin position="399"/>
        <end position="410"/>
    </location>
</feature>
<feature type="DNA-binding region" description="Homeobox" evidence="1">
    <location>
        <begin position="168"/>
        <end position="210"/>
    </location>
</feature>
<keyword evidence="1 2" id="KW-0539">Nucleus</keyword>
<name>A0AAV5AB60_9AGAM</name>
<sequence length="527" mass="59514">MSPRMPIVDLRLPDASWSLNIDLYDWSSSPDILSMLSPSKARLDSHQNFVPAFMPTVTEPKIDDPDEWLRCFFMGDLSKITRTSSYLEPLSLTSMLDDTTQVALDIKAQQRAGDLIYTEYIPDLLHMSQDNGKDPSFSRLYKSPQVAYISPSEAMKIRLKVYRIALEFAFSKSSYPSRVEKLRLAKAHDMTYKQINTWFQNRRDRHKGPNEFKTTTLEQLKNYIQYLLDHPFLRQSKGSPSNSFEAIPPVKKKTTNSTFHLDSPASTIGDFPNWLRKPSQSSVSEKEPPVTLDGLVSRFDLCRVDSPSKIIPTQEPSLQAVTEEQIKSPNPPAGRILKNLPRRRLPKHPPISQDTCDSSRKIRPLPRQTSPSTDSSVSGPSDEESLIPSNISSSNNSLQNATSSRALTNTHSPIEKCQAALDRLKSVLAGAALSLPDKYRRLELKGELYIEHLGIRNSTNRNHVIFQILFKTGFTVNLENITQIKGARLSMDMSEEDKLLDGIDDEHVGTFFRQSFDFADLTILGPL</sequence>
<dbReference type="Pfam" id="PF00046">
    <property type="entry name" value="Homeodomain"/>
    <property type="match status" value="1"/>
</dbReference>
<dbReference type="SUPFAM" id="SSF46689">
    <property type="entry name" value="Homeodomain-like"/>
    <property type="match status" value="1"/>
</dbReference>
<evidence type="ECO:0000256" key="3">
    <source>
        <dbReference type="SAM" id="MobiDB-lite"/>
    </source>
</evidence>
<protein>
    <recommendedName>
        <fullName evidence="4">Homeobox domain-containing protein</fullName>
    </recommendedName>
</protein>
<feature type="region of interest" description="Disordered" evidence="3">
    <location>
        <begin position="270"/>
        <end position="289"/>
    </location>
</feature>
<dbReference type="CDD" id="cd00086">
    <property type="entry name" value="homeodomain"/>
    <property type="match status" value="1"/>
</dbReference>